<comment type="caution">
    <text evidence="1">The sequence shown here is derived from an EMBL/GenBank/DDBJ whole genome shotgun (WGS) entry which is preliminary data.</text>
</comment>
<keyword evidence="2" id="KW-1185">Reference proteome</keyword>
<proteinExistence type="predicted"/>
<accession>A0AAV4V840</accession>
<reference evidence="1 2" key="1">
    <citation type="submission" date="2021-06" db="EMBL/GenBank/DDBJ databases">
        <title>Caerostris extrusa draft genome.</title>
        <authorList>
            <person name="Kono N."/>
            <person name="Arakawa K."/>
        </authorList>
    </citation>
    <scope>NUCLEOTIDE SEQUENCE [LARGE SCALE GENOMIC DNA]</scope>
</reference>
<dbReference type="EMBL" id="BPLR01014103">
    <property type="protein sequence ID" value="GIY66266.1"/>
    <property type="molecule type" value="Genomic_DNA"/>
</dbReference>
<dbReference type="AlphaFoldDB" id="A0AAV4V840"/>
<name>A0AAV4V840_CAEEX</name>
<evidence type="ECO:0000313" key="1">
    <source>
        <dbReference type="EMBL" id="GIY66266.1"/>
    </source>
</evidence>
<organism evidence="1 2">
    <name type="scientific">Caerostris extrusa</name>
    <name type="common">Bark spider</name>
    <name type="synonym">Caerostris bankana</name>
    <dbReference type="NCBI Taxonomy" id="172846"/>
    <lineage>
        <taxon>Eukaryota</taxon>
        <taxon>Metazoa</taxon>
        <taxon>Ecdysozoa</taxon>
        <taxon>Arthropoda</taxon>
        <taxon>Chelicerata</taxon>
        <taxon>Arachnida</taxon>
        <taxon>Araneae</taxon>
        <taxon>Araneomorphae</taxon>
        <taxon>Entelegynae</taxon>
        <taxon>Araneoidea</taxon>
        <taxon>Araneidae</taxon>
        <taxon>Caerostris</taxon>
    </lineage>
</organism>
<evidence type="ECO:0000313" key="2">
    <source>
        <dbReference type="Proteomes" id="UP001054945"/>
    </source>
</evidence>
<sequence>MERLFIRAESIQPVYPSCPNTKCQKDPDIFRKALHINCISRYLKKCAISYSNKQIYYLRQKSRLLVDARRKQQKIPLQIQYRVTERGNI</sequence>
<protein>
    <submittedName>
        <fullName evidence="1">Uncharacterized protein</fullName>
    </submittedName>
</protein>
<dbReference type="Proteomes" id="UP001054945">
    <property type="component" value="Unassembled WGS sequence"/>
</dbReference>
<gene>
    <name evidence="1" type="ORF">CEXT_757111</name>
</gene>